<keyword evidence="5 6" id="KW-0472">Membrane</keyword>
<sequence>MRLEDVEDARIPSPLPLWKRGLSVLVYTAVIASIILFRSEIMLWLDRISEVNPLVVVAAATVLALVPVIPFPLIGGALGAAFGSGLGAIYTWTGSTLASLLMFLLVRSLFLDWGQRLLHKTKAISKMTGWFEQNSFLFITATRMIPFIPSIVVNVYCALNRVGFWPYAIASSLGKIPAMVLFAILGNQLLNEPSGMLLTVAVYAGFILLVYVGYFKIYVRRSAE</sequence>
<feature type="transmembrane region" description="Helical" evidence="6">
    <location>
        <begin position="197"/>
        <end position="219"/>
    </location>
</feature>
<feature type="transmembrane region" description="Helical" evidence="6">
    <location>
        <begin position="131"/>
        <end position="152"/>
    </location>
</feature>
<feature type="domain" description="VTT" evidence="7">
    <location>
        <begin position="72"/>
        <end position="187"/>
    </location>
</feature>
<comment type="caution">
    <text evidence="8">The sequence shown here is derived from an EMBL/GenBank/DDBJ whole genome shotgun (WGS) entry which is preliminary data.</text>
</comment>
<comment type="subcellular location">
    <subcellularLocation>
        <location evidence="1 6">Cell membrane</location>
        <topology evidence="1 6">Multi-pass membrane protein</topology>
    </subcellularLocation>
</comment>
<gene>
    <name evidence="8" type="ORF">ACFO1S_22520</name>
</gene>
<keyword evidence="3 6" id="KW-0812">Transmembrane</keyword>
<evidence type="ECO:0000256" key="5">
    <source>
        <dbReference type="ARBA" id="ARBA00023136"/>
    </source>
</evidence>
<accession>A0ABV8SF50</accession>
<dbReference type="InterPro" id="IPR015414">
    <property type="entry name" value="TMEM64"/>
</dbReference>
<reference evidence="9" key="1">
    <citation type="journal article" date="2019" name="Int. J. Syst. Evol. Microbiol.">
        <title>The Global Catalogue of Microorganisms (GCM) 10K type strain sequencing project: providing services to taxonomists for standard genome sequencing and annotation.</title>
        <authorList>
            <consortium name="The Broad Institute Genomics Platform"/>
            <consortium name="The Broad Institute Genome Sequencing Center for Infectious Disease"/>
            <person name="Wu L."/>
            <person name="Ma J."/>
        </authorList>
    </citation>
    <scope>NUCLEOTIDE SEQUENCE [LARGE SCALE GENOMIC DNA]</scope>
    <source>
        <strain evidence="9">CGMCC 4.1641</strain>
    </source>
</reference>
<evidence type="ECO:0000256" key="3">
    <source>
        <dbReference type="ARBA" id="ARBA00022692"/>
    </source>
</evidence>
<dbReference type="RefSeq" id="WP_378127616.1">
    <property type="nucleotide sequence ID" value="NZ_JBHSED010000058.1"/>
</dbReference>
<evidence type="ECO:0000313" key="9">
    <source>
        <dbReference type="Proteomes" id="UP001595755"/>
    </source>
</evidence>
<comment type="similarity">
    <text evidence="6">Belongs to the TVP38/TMEM64 family.</text>
</comment>
<evidence type="ECO:0000256" key="6">
    <source>
        <dbReference type="RuleBase" id="RU366058"/>
    </source>
</evidence>
<keyword evidence="2 6" id="KW-1003">Cell membrane</keyword>
<organism evidence="8 9">
    <name type="scientific">Cohnella boryungensis</name>
    <dbReference type="NCBI Taxonomy" id="768479"/>
    <lineage>
        <taxon>Bacteria</taxon>
        <taxon>Bacillati</taxon>
        <taxon>Bacillota</taxon>
        <taxon>Bacilli</taxon>
        <taxon>Bacillales</taxon>
        <taxon>Paenibacillaceae</taxon>
        <taxon>Cohnella</taxon>
    </lineage>
</organism>
<evidence type="ECO:0000256" key="1">
    <source>
        <dbReference type="ARBA" id="ARBA00004651"/>
    </source>
</evidence>
<dbReference type="Proteomes" id="UP001595755">
    <property type="component" value="Unassembled WGS sequence"/>
</dbReference>
<evidence type="ECO:0000256" key="2">
    <source>
        <dbReference type="ARBA" id="ARBA00022475"/>
    </source>
</evidence>
<feature type="transmembrane region" description="Helical" evidence="6">
    <location>
        <begin position="51"/>
        <end position="69"/>
    </location>
</feature>
<name>A0ABV8SF50_9BACL</name>
<dbReference type="InterPro" id="IPR032816">
    <property type="entry name" value="VTT_dom"/>
</dbReference>
<feature type="transmembrane region" description="Helical" evidence="6">
    <location>
        <begin position="20"/>
        <end position="39"/>
    </location>
</feature>
<dbReference type="PANTHER" id="PTHR12677">
    <property type="entry name" value="GOLGI APPARATUS MEMBRANE PROTEIN TVP38-RELATED"/>
    <property type="match status" value="1"/>
</dbReference>
<dbReference type="PANTHER" id="PTHR12677:SF59">
    <property type="entry name" value="GOLGI APPARATUS MEMBRANE PROTEIN TVP38-RELATED"/>
    <property type="match status" value="1"/>
</dbReference>
<proteinExistence type="inferred from homology"/>
<protein>
    <recommendedName>
        <fullName evidence="6">TVP38/TMEM64 family membrane protein</fullName>
    </recommendedName>
</protein>
<dbReference type="Pfam" id="PF09335">
    <property type="entry name" value="VTT_dom"/>
    <property type="match status" value="1"/>
</dbReference>
<evidence type="ECO:0000259" key="7">
    <source>
        <dbReference type="Pfam" id="PF09335"/>
    </source>
</evidence>
<keyword evidence="4 6" id="KW-1133">Transmembrane helix</keyword>
<dbReference type="EMBL" id="JBHSED010000058">
    <property type="protein sequence ID" value="MFC4306211.1"/>
    <property type="molecule type" value="Genomic_DNA"/>
</dbReference>
<feature type="transmembrane region" description="Helical" evidence="6">
    <location>
        <begin position="164"/>
        <end position="185"/>
    </location>
</feature>
<feature type="transmembrane region" description="Helical" evidence="6">
    <location>
        <begin position="89"/>
        <end position="110"/>
    </location>
</feature>
<evidence type="ECO:0000256" key="4">
    <source>
        <dbReference type="ARBA" id="ARBA00022989"/>
    </source>
</evidence>
<keyword evidence="9" id="KW-1185">Reference proteome</keyword>
<evidence type="ECO:0000313" key="8">
    <source>
        <dbReference type="EMBL" id="MFC4306211.1"/>
    </source>
</evidence>